<accession>A0A164K0D7</accession>
<evidence type="ECO:0008006" key="3">
    <source>
        <dbReference type="Google" id="ProtNLM"/>
    </source>
</evidence>
<dbReference type="InterPro" id="IPR012337">
    <property type="entry name" value="RNaseH-like_sf"/>
</dbReference>
<dbReference type="PANTHER" id="PTHR37162">
    <property type="entry name" value="HAT FAMILY DIMERISATION DOMAINCONTAINING PROTEIN-RELATED"/>
    <property type="match status" value="1"/>
</dbReference>
<evidence type="ECO:0000313" key="2">
    <source>
        <dbReference type="Proteomes" id="UP000076858"/>
    </source>
</evidence>
<dbReference type="EMBL" id="LRGB01003394">
    <property type="protein sequence ID" value="KZS02824.1"/>
    <property type="molecule type" value="Genomic_DNA"/>
</dbReference>
<comment type="caution">
    <text evidence="1">The sequence shown here is derived from an EMBL/GenBank/DDBJ whole genome shotgun (WGS) entry which is preliminary data.</text>
</comment>
<dbReference type="OrthoDB" id="6371658at2759"/>
<keyword evidence="2" id="KW-1185">Reference proteome</keyword>
<organism evidence="1 2">
    <name type="scientific">Daphnia magna</name>
    <dbReference type="NCBI Taxonomy" id="35525"/>
    <lineage>
        <taxon>Eukaryota</taxon>
        <taxon>Metazoa</taxon>
        <taxon>Ecdysozoa</taxon>
        <taxon>Arthropoda</taxon>
        <taxon>Crustacea</taxon>
        <taxon>Branchiopoda</taxon>
        <taxon>Diplostraca</taxon>
        <taxon>Cladocera</taxon>
        <taxon>Anomopoda</taxon>
        <taxon>Daphniidae</taxon>
        <taxon>Daphnia</taxon>
    </lineage>
</organism>
<protein>
    <recommendedName>
        <fullName evidence="3">DUF4371 domain-containing protein</fullName>
    </recommendedName>
</protein>
<sequence length="198" mass="22821">MYLKDALKKKSGTFWSVGKDESTDISTVNQFAMIVQYCDKCKKRFVAEPFDLIEVNDATAKGISSSLMEAFEKEDLPTCNLIAFCADTCNTMFGIHNLVSVILKQHIPHLINIKCSFHSIHLCSNQACLELPKLIEEFVRGSCTHFSRSAKRRDTYKRFKKLYDIPEHVFLLLGQKRWLALEYAVNRSLEQIELLLEY</sequence>
<dbReference type="Proteomes" id="UP000076858">
    <property type="component" value="Unassembled WGS sequence"/>
</dbReference>
<dbReference type="SUPFAM" id="SSF53098">
    <property type="entry name" value="Ribonuclease H-like"/>
    <property type="match status" value="1"/>
</dbReference>
<gene>
    <name evidence="1" type="ORF">APZ42_034592</name>
</gene>
<proteinExistence type="predicted"/>
<dbReference type="PANTHER" id="PTHR37162:SF1">
    <property type="entry name" value="BED-TYPE DOMAIN-CONTAINING PROTEIN"/>
    <property type="match status" value="1"/>
</dbReference>
<evidence type="ECO:0000313" key="1">
    <source>
        <dbReference type="EMBL" id="KZS02824.1"/>
    </source>
</evidence>
<dbReference type="AlphaFoldDB" id="A0A164K0D7"/>
<reference evidence="1 2" key="1">
    <citation type="submission" date="2016-03" db="EMBL/GenBank/DDBJ databases">
        <title>EvidentialGene: Evidence-directed Construction of Genes on Genomes.</title>
        <authorList>
            <person name="Gilbert D.G."/>
            <person name="Choi J.-H."/>
            <person name="Mockaitis K."/>
            <person name="Colbourne J."/>
            <person name="Pfrender M."/>
        </authorList>
    </citation>
    <scope>NUCLEOTIDE SEQUENCE [LARGE SCALE GENOMIC DNA]</scope>
    <source>
        <strain evidence="1 2">Xinb3</strain>
        <tissue evidence="1">Complete organism</tissue>
    </source>
</reference>
<name>A0A164K0D7_9CRUS</name>